<dbReference type="AlphaFoldDB" id="A0A923LRR5"/>
<reference evidence="4" key="1">
    <citation type="submission" date="2020-08" db="EMBL/GenBank/DDBJ databases">
        <title>Genome public.</title>
        <authorList>
            <person name="Liu C."/>
            <person name="Sun Q."/>
        </authorList>
    </citation>
    <scope>NUCLEOTIDE SEQUENCE</scope>
    <source>
        <strain evidence="4">BX1005</strain>
    </source>
</reference>
<keyword evidence="2" id="KW-0175">Coiled coil</keyword>
<evidence type="ECO:0000256" key="2">
    <source>
        <dbReference type="SAM" id="Coils"/>
    </source>
</evidence>
<dbReference type="PROSITE" id="PS01096">
    <property type="entry name" value="PPIC_PPIASE_1"/>
    <property type="match status" value="1"/>
</dbReference>
<sequence length="251" mass="28206">MSEKILAVSAGHEITEQELKDLIANYPPEQQIYLSSPQAKDEVLEQLIGFYLFAKMAEEEKIKESKEYKETLAKMENELASHMAATSVIDKVTLEDGEAKAFYDNNPAQFTADAQVKAKHILVEKEEDANKIADEIKAGKSFEDAAKEYSTCPSKEKGGDLGYFGKGQMVPEFEKAAFEAAIGEVSAPVKTQFGYHLILVEDKKEAQVMDFESVKNQLEEKLLQQKKQSAYMETLKDLESKYGVERKLKNV</sequence>
<name>A0A923LRR5_9FIRM</name>
<dbReference type="PANTHER" id="PTHR47245">
    <property type="entry name" value="PEPTIDYLPROLYL ISOMERASE"/>
    <property type="match status" value="1"/>
</dbReference>
<keyword evidence="1 4" id="KW-0413">Isomerase</keyword>
<feature type="coiled-coil region" evidence="2">
    <location>
        <begin position="58"/>
        <end position="85"/>
    </location>
</feature>
<dbReference type="RefSeq" id="WP_186867337.1">
    <property type="nucleotide sequence ID" value="NZ_JACOPH010000009.1"/>
</dbReference>
<feature type="domain" description="PpiC" evidence="3">
    <location>
        <begin position="113"/>
        <end position="202"/>
    </location>
</feature>
<dbReference type="InterPro" id="IPR046357">
    <property type="entry name" value="PPIase_dom_sf"/>
</dbReference>
<keyword evidence="5" id="KW-1185">Reference proteome</keyword>
<comment type="caution">
    <text evidence="4">The sequence shown here is derived from an EMBL/GenBank/DDBJ whole genome shotgun (WGS) entry which is preliminary data.</text>
</comment>
<dbReference type="InterPro" id="IPR000297">
    <property type="entry name" value="PPIase_PpiC"/>
</dbReference>
<dbReference type="InterPro" id="IPR050245">
    <property type="entry name" value="PrsA_foldase"/>
</dbReference>
<dbReference type="PANTHER" id="PTHR47245:SF2">
    <property type="entry name" value="PEPTIDYL-PROLYL CIS-TRANS ISOMERASE HP_0175-RELATED"/>
    <property type="match status" value="1"/>
</dbReference>
<dbReference type="InterPro" id="IPR023058">
    <property type="entry name" value="PPIase_PpiC_CS"/>
</dbReference>
<dbReference type="PROSITE" id="PS50198">
    <property type="entry name" value="PPIC_PPIASE_2"/>
    <property type="match status" value="1"/>
</dbReference>
<evidence type="ECO:0000313" key="5">
    <source>
        <dbReference type="Proteomes" id="UP000606720"/>
    </source>
</evidence>
<dbReference type="SUPFAM" id="SSF109998">
    <property type="entry name" value="Triger factor/SurA peptide-binding domain-like"/>
    <property type="match status" value="1"/>
</dbReference>
<evidence type="ECO:0000259" key="3">
    <source>
        <dbReference type="PROSITE" id="PS50198"/>
    </source>
</evidence>
<organism evidence="4 5">
    <name type="scientific">Roseburia zhanii</name>
    <dbReference type="NCBI Taxonomy" id="2763064"/>
    <lineage>
        <taxon>Bacteria</taxon>
        <taxon>Bacillati</taxon>
        <taxon>Bacillota</taxon>
        <taxon>Clostridia</taxon>
        <taxon>Lachnospirales</taxon>
        <taxon>Lachnospiraceae</taxon>
        <taxon>Roseburia</taxon>
    </lineage>
</organism>
<dbReference type="GO" id="GO:0003755">
    <property type="term" value="F:peptidyl-prolyl cis-trans isomerase activity"/>
    <property type="evidence" value="ECO:0007669"/>
    <property type="project" value="UniProtKB-KW"/>
</dbReference>
<dbReference type="SUPFAM" id="SSF54534">
    <property type="entry name" value="FKBP-like"/>
    <property type="match status" value="1"/>
</dbReference>
<protein>
    <submittedName>
        <fullName evidence="4">Peptidylprolyl isomerase</fullName>
    </submittedName>
</protein>
<dbReference type="EMBL" id="JACOPH010000009">
    <property type="protein sequence ID" value="MBC5714703.1"/>
    <property type="molecule type" value="Genomic_DNA"/>
</dbReference>
<dbReference type="Proteomes" id="UP000606720">
    <property type="component" value="Unassembled WGS sequence"/>
</dbReference>
<dbReference type="Gene3D" id="3.10.50.40">
    <property type="match status" value="1"/>
</dbReference>
<dbReference type="Gene3D" id="1.10.8.1040">
    <property type="match status" value="1"/>
</dbReference>
<evidence type="ECO:0000313" key="4">
    <source>
        <dbReference type="EMBL" id="MBC5714703.1"/>
    </source>
</evidence>
<accession>A0A923LRR5</accession>
<keyword evidence="1" id="KW-0697">Rotamase</keyword>
<gene>
    <name evidence="4" type="ORF">H8S17_10925</name>
</gene>
<proteinExistence type="predicted"/>
<feature type="coiled-coil region" evidence="2">
    <location>
        <begin position="201"/>
        <end position="228"/>
    </location>
</feature>
<dbReference type="Pfam" id="PF13616">
    <property type="entry name" value="Rotamase_3"/>
    <property type="match status" value="1"/>
</dbReference>
<evidence type="ECO:0000256" key="1">
    <source>
        <dbReference type="PROSITE-ProRule" id="PRU00278"/>
    </source>
</evidence>
<dbReference type="InterPro" id="IPR027304">
    <property type="entry name" value="Trigger_fact/SurA_dom_sf"/>
</dbReference>